<comment type="catalytic activity">
    <reaction evidence="13">
        <text>L-tyrosyl-[protein] + ATP = O-phospho-L-tyrosyl-[protein] + ADP + H(+)</text>
        <dbReference type="Rhea" id="RHEA:10596"/>
        <dbReference type="Rhea" id="RHEA-COMP:10136"/>
        <dbReference type="Rhea" id="RHEA-COMP:20101"/>
        <dbReference type="ChEBI" id="CHEBI:15378"/>
        <dbReference type="ChEBI" id="CHEBI:30616"/>
        <dbReference type="ChEBI" id="CHEBI:46858"/>
        <dbReference type="ChEBI" id="CHEBI:61978"/>
        <dbReference type="ChEBI" id="CHEBI:456216"/>
        <dbReference type="EC" id="2.7.10.1"/>
    </reaction>
</comment>
<dbReference type="InterPro" id="IPR017441">
    <property type="entry name" value="Protein_kinase_ATP_BS"/>
</dbReference>
<dbReference type="PROSITE" id="PS00107">
    <property type="entry name" value="PROTEIN_KINASE_ATP"/>
    <property type="match status" value="1"/>
</dbReference>
<dbReference type="Pfam" id="PF07714">
    <property type="entry name" value="PK_Tyr_Ser-Thr"/>
    <property type="match status" value="1"/>
</dbReference>
<keyword evidence="6 14" id="KW-0547">Nucleotide-binding</keyword>
<dbReference type="PROSITE" id="PS50011">
    <property type="entry name" value="PROTEIN_KINASE_DOM"/>
    <property type="match status" value="1"/>
</dbReference>
<dbReference type="GO" id="GO:0005524">
    <property type="term" value="F:ATP binding"/>
    <property type="evidence" value="ECO:0007669"/>
    <property type="project" value="UniProtKB-UniRule"/>
</dbReference>
<keyword evidence="3" id="KW-0808">Transferase</keyword>
<evidence type="ECO:0000256" key="13">
    <source>
        <dbReference type="ARBA" id="ARBA00051243"/>
    </source>
</evidence>
<evidence type="ECO:0000256" key="5">
    <source>
        <dbReference type="ARBA" id="ARBA00022729"/>
    </source>
</evidence>
<evidence type="ECO:0000313" key="18">
    <source>
        <dbReference type="EMBL" id="VDD79725.1"/>
    </source>
</evidence>
<evidence type="ECO:0000313" key="19">
    <source>
        <dbReference type="Proteomes" id="UP000267029"/>
    </source>
</evidence>
<evidence type="ECO:0000256" key="15">
    <source>
        <dbReference type="SAM" id="Phobius"/>
    </source>
</evidence>
<keyword evidence="4 15" id="KW-0812">Transmembrane</keyword>
<keyword evidence="9 15" id="KW-1133">Transmembrane helix</keyword>
<evidence type="ECO:0000256" key="1">
    <source>
        <dbReference type="ARBA" id="ARBA00004167"/>
    </source>
</evidence>
<keyword evidence="7" id="KW-0418">Kinase</keyword>
<sequence>MRQFPRRCGRNCQLIALTHMLVHVLAQGHQPVYSMRRSSPQFRVGTMPYGCPLLPLVILCFAPSCSVLRPPPFKLNGLVFNVSDSLEENTRVNLRCEYYLKPPPAFGFKMIISFLPKAKMPSAVYDAAISTDFIFPDVLQMAHKGTSLKSLLAAVAVVALLASFCLGIWLTRPRKVIFKRVVIERSLLYSTETPNGLPDHLPKVTLVPEPHPPLGTYLKAFYRHVRTRLSEFDSVPNEPTGIHENGDVDSDINSQGLEGSASIVKVSKNQPLKSQESKSKEHLFTPILRRVSDQVEYLIPVDPTYEIPFSNLEISRNLGQGAFGLVFRGSAVRLPGGVSGPLPVAIKTLYVNSSEDDVVDFVREIEMMKFIGKHENVVQLYATSTCNGRPVMVMEYAAEGSLVNYLRRNRALLSSQPLAKTESTLLSFACQVANGMAYLASKGIVHRDLAARNVVIAADLVAKIADFGLTRKAALYYRMRGTGRVPVKWMAPESIFQMVFTTKSDVWSFGVLLWELFSLGESPAAEVPFNEFVDLLRKGAPIYTKPKYASEDIFVKAIQTCWKRQPENRPTFVSILSTLSAFSESIALES</sequence>
<evidence type="ECO:0000256" key="16">
    <source>
        <dbReference type="SAM" id="SignalP"/>
    </source>
</evidence>
<name>A0A0R3UF75_MESCO</name>
<evidence type="ECO:0000256" key="4">
    <source>
        <dbReference type="ARBA" id="ARBA00022692"/>
    </source>
</evidence>
<dbReference type="AlphaFoldDB" id="A0A0R3UF75"/>
<dbReference type="PANTHER" id="PTHR24416">
    <property type="entry name" value="TYROSINE-PROTEIN KINASE RECEPTOR"/>
    <property type="match status" value="1"/>
</dbReference>
<keyword evidence="19" id="KW-1185">Reference proteome</keyword>
<dbReference type="SMART" id="SM00219">
    <property type="entry name" value="TyrKc"/>
    <property type="match status" value="1"/>
</dbReference>
<dbReference type="PROSITE" id="PS00109">
    <property type="entry name" value="PROTEIN_KINASE_TYR"/>
    <property type="match status" value="1"/>
</dbReference>
<dbReference type="GO" id="GO:0004714">
    <property type="term" value="F:transmembrane receptor protein tyrosine kinase activity"/>
    <property type="evidence" value="ECO:0007669"/>
    <property type="project" value="UniProtKB-EC"/>
</dbReference>
<dbReference type="STRING" id="53468.A0A0R3UF75"/>
<organism evidence="18 19">
    <name type="scientific">Mesocestoides corti</name>
    <name type="common">Flatworm</name>
    <dbReference type="NCBI Taxonomy" id="53468"/>
    <lineage>
        <taxon>Eukaryota</taxon>
        <taxon>Metazoa</taxon>
        <taxon>Spiralia</taxon>
        <taxon>Lophotrochozoa</taxon>
        <taxon>Platyhelminthes</taxon>
        <taxon>Cestoda</taxon>
        <taxon>Eucestoda</taxon>
        <taxon>Cyclophyllidea</taxon>
        <taxon>Mesocestoididae</taxon>
        <taxon>Mesocestoides</taxon>
    </lineage>
</organism>
<dbReference type="PRINTS" id="PR00109">
    <property type="entry name" value="TYRKINASE"/>
</dbReference>
<evidence type="ECO:0000259" key="17">
    <source>
        <dbReference type="PROSITE" id="PS50011"/>
    </source>
</evidence>
<dbReference type="InterPro" id="IPR011009">
    <property type="entry name" value="Kinase-like_dom_sf"/>
</dbReference>
<dbReference type="GO" id="GO:0030182">
    <property type="term" value="P:neuron differentiation"/>
    <property type="evidence" value="ECO:0007669"/>
    <property type="project" value="UniProtKB-ARBA"/>
</dbReference>
<comment type="subcellular location">
    <subcellularLocation>
        <location evidence="2">Endomembrane system</location>
    </subcellularLocation>
    <subcellularLocation>
        <location evidence="1">Membrane</location>
        <topology evidence="1">Single-pass membrane protein</topology>
    </subcellularLocation>
</comment>
<gene>
    <name evidence="18" type="ORF">MCOS_LOCUS5728</name>
</gene>
<dbReference type="EMBL" id="UXSR01005209">
    <property type="protein sequence ID" value="VDD79725.1"/>
    <property type="molecule type" value="Genomic_DNA"/>
</dbReference>
<dbReference type="GO" id="GO:0012505">
    <property type="term" value="C:endomembrane system"/>
    <property type="evidence" value="ECO:0007669"/>
    <property type="project" value="UniProtKB-SubCell"/>
</dbReference>
<evidence type="ECO:0000256" key="8">
    <source>
        <dbReference type="ARBA" id="ARBA00022840"/>
    </source>
</evidence>
<keyword evidence="10 15" id="KW-0472">Membrane</keyword>
<dbReference type="GO" id="GO:0050793">
    <property type="term" value="P:regulation of developmental process"/>
    <property type="evidence" value="ECO:0007669"/>
    <property type="project" value="UniProtKB-ARBA"/>
</dbReference>
<dbReference type="InterPro" id="IPR020635">
    <property type="entry name" value="Tyr_kinase_cat_dom"/>
</dbReference>
<keyword evidence="8 14" id="KW-0067">ATP-binding</keyword>
<dbReference type="GO" id="GO:0007169">
    <property type="term" value="P:cell surface receptor protein tyrosine kinase signaling pathway"/>
    <property type="evidence" value="ECO:0007669"/>
    <property type="project" value="TreeGrafter"/>
</dbReference>
<keyword evidence="5 16" id="KW-0732">Signal</keyword>
<dbReference type="Proteomes" id="UP000267029">
    <property type="component" value="Unassembled WGS sequence"/>
</dbReference>
<dbReference type="PANTHER" id="PTHR24416:SF550">
    <property type="entry name" value="FIBROBLAST GROWTH FACTOR RECEPTOR HOMOLOG 1-RELATED"/>
    <property type="match status" value="1"/>
</dbReference>
<evidence type="ECO:0000256" key="12">
    <source>
        <dbReference type="ARBA" id="ARBA00023170"/>
    </source>
</evidence>
<dbReference type="Gene3D" id="1.10.510.10">
    <property type="entry name" value="Transferase(Phosphotransferase) domain 1"/>
    <property type="match status" value="1"/>
</dbReference>
<evidence type="ECO:0000256" key="2">
    <source>
        <dbReference type="ARBA" id="ARBA00004308"/>
    </source>
</evidence>
<feature type="signal peptide" evidence="16">
    <location>
        <begin position="1"/>
        <end position="26"/>
    </location>
</feature>
<feature type="binding site" evidence="14">
    <location>
        <position position="347"/>
    </location>
    <ligand>
        <name>ATP</name>
        <dbReference type="ChEBI" id="CHEBI:30616"/>
    </ligand>
</feature>
<dbReference type="FunFam" id="1.10.510.10:FF:001512">
    <property type="entry name" value="Receptor tyrosine-protein kinase erbB-2"/>
    <property type="match status" value="1"/>
</dbReference>
<evidence type="ECO:0000256" key="3">
    <source>
        <dbReference type="ARBA" id="ARBA00022679"/>
    </source>
</evidence>
<dbReference type="GO" id="GO:0005886">
    <property type="term" value="C:plasma membrane"/>
    <property type="evidence" value="ECO:0007669"/>
    <property type="project" value="TreeGrafter"/>
</dbReference>
<dbReference type="GO" id="GO:0043235">
    <property type="term" value="C:receptor complex"/>
    <property type="evidence" value="ECO:0007669"/>
    <property type="project" value="TreeGrafter"/>
</dbReference>
<dbReference type="InterPro" id="IPR000719">
    <property type="entry name" value="Prot_kinase_dom"/>
</dbReference>
<accession>A0A0R3UF75</accession>
<protein>
    <recommendedName>
        <fullName evidence="17">Protein kinase domain-containing protein</fullName>
    </recommendedName>
</protein>
<dbReference type="Gene3D" id="3.30.200.20">
    <property type="entry name" value="Phosphorylase Kinase, domain 1"/>
    <property type="match status" value="1"/>
</dbReference>
<dbReference type="InterPro" id="IPR050122">
    <property type="entry name" value="RTK"/>
</dbReference>
<dbReference type="GO" id="GO:0048468">
    <property type="term" value="P:cell development"/>
    <property type="evidence" value="ECO:0007669"/>
    <property type="project" value="UniProtKB-ARBA"/>
</dbReference>
<dbReference type="CDD" id="cd00192">
    <property type="entry name" value="PTKc"/>
    <property type="match status" value="1"/>
</dbReference>
<evidence type="ECO:0000256" key="11">
    <source>
        <dbReference type="ARBA" id="ARBA00023137"/>
    </source>
</evidence>
<keyword evidence="11" id="KW-0829">Tyrosine-protein kinase</keyword>
<evidence type="ECO:0000256" key="7">
    <source>
        <dbReference type="ARBA" id="ARBA00022777"/>
    </source>
</evidence>
<feature type="domain" description="Protein kinase" evidence="17">
    <location>
        <begin position="312"/>
        <end position="582"/>
    </location>
</feature>
<dbReference type="InterPro" id="IPR008266">
    <property type="entry name" value="Tyr_kinase_AS"/>
</dbReference>
<evidence type="ECO:0000256" key="10">
    <source>
        <dbReference type="ARBA" id="ARBA00023136"/>
    </source>
</evidence>
<dbReference type="InterPro" id="IPR001245">
    <property type="entry name" value="Ser-Thr/Tyr_kinase_cat_dom"/>
</dbReference>
<dbReference type="OrthoDB" id="5984265at2759"/>
<feature type="chain" id="PRO_5030017508" description="Protein kinase domain-containing protein" evidence="16">
    <location>
        <begin position="27"/>
        <end position="590"/>
    </location>
</feature>
<feature type="transmembrane region" description="Helical" evidence="15">
    <location>
        <begin position="151"/>
        <end position="170"/>
    </location>
</feature>
<evidence type="ECO:0000256" key="9">
    <source>
        <dbReference type="ARBA" id="ARBA00022989"/>
    </source>
</evidence>
<dbReference type="SUPFAM" id="SSF56112">
    <property type="entry name" value="Protein kinase-like (PK-like)"/>
    <property type="match status" value="1"/>
</dbReference>
<proteinExistence type="predicted"/>
<keyword evidence="12" id="KW-0675">Receptor</keyword>
<evidence type="ECO:0000256" key="14">
    <source>
        <dbReference type="PROSITE-ProRule" id="PRU10141"/>
    </source>
</evidence>
<reference evidence="18 19" key="1">
    <citation type="submission" date="2018-10" db="EMBL/GenBank/DDBJ databases">
        <authorList>
            <consortium name="Pathogen Informatics"/>
        </authorList>
    </citation>
    <scope>NUCLEOTIDE SEQUENCE [LARGE SCALE GENOMIC DNA]</scope>
</reference>
<evidence type="ECO:0000256" key="6">
    <source>
        <dbReference type="ARBA" id="ARBA00022741"/>
    </source>
</evidence>